<evidence type="ECO:0000256" key="1">
    <source>
        <dbReference type="SAM" id="MobiDB-lite"/>
    </source>
</evidence>
<gene>
    <name evidence="2" type="ORF">Nepgr_033872</name>
</gene>
<evidence type="ECO:0000313" key="2">
    <source>
        <dbReference type="EMBL" id="GMH32028.1"/>
    </source>
</evidence>
<protein>
    <submittedName>
        <fullName evidence="2">Uncharacterized protein</fullName>
    </submittedName>
</protein>
<feature type="compositionally biased region" description="Polar residues" evidence="1">
    <location>
        <begin position="102"/>
        <end position="116"/>
    </location>
</feature>
<dbReference type="Proteomes" id="UP001279734">
    <property type="component" value="Unassembled WGS sequence"/>
</dbReference>
<keyword evidence="3" id="KW-1185">Reference proteome</keyword>
<comment type="caution">
    <text evidence="2">The sequence shown here is derived from an EMBL/GenBank/DDBJ whole genome shotgun (WGS) entry which is preliminary data.</text>
</comment>
<dbReference type="EMBL" id="BSYO01000053">
    <property type="protein sequence ID" value="GMH32028.1"/>
    <property type="molecule type" value="Genomic_DNA"/>
</dbReference>
<name>A0AAD3TLF3_NEPGR</name>
<feature type="region of interest" description="Disordered" evidence="1">
    <location>
        <begin position="1"/>
        <end position="116"/>
    </location>
</feature>
<feature type="compositionally biased region" description="Basic residues" evidence="1">
    <location>
        <begin position="61"/>
        <end position="73"/>
    </location>
</feature>
<accession>A0AAD3TLF3</accession>
<feature type="compositionally biased region" description="Polar residues" evidence="1">
    <location>
        <begin position="75"/>
        <end position="91"/>
    </location>
</feature>
<evidence type="ECO:0000313" key="3">
    <source>
        <dbReference type="Proteomes" id="UP001279734"/>
    </source>
</evidence>
<reference evidence="2" key="1">
    <citation type="submission" date="2023-05" db="EMBL/GenBank/DDBJ databases">
        <title>Nepenthes gracilis genome sequencing.</title>
        <authorList>
            <person name="Fukushima K."/>
        </authorList>
    </citation>
    <scope>NUCLEOTIDE SEQUENCE</scope>
    <source>
        <strain evidence="2">SING2019-196</strain>
    </source>
</reference>
<dbReference type="AlphaFoldDB" id="A0AAD3TLF3"/>
<feature type="compositionally biased region" description="Polar residues" evidence="1">
    <location>
        <begin position="1"/>
        <end position="12"/>
    </location>
</feature>
<sequence length="116" mass="13079">MQVTASNPSSDGHSWDRKQLRGGNSGAVGNSNPRFQQLTKFSTPFLRFGSMSGLPFPAPRGLRRRCKDQRKKPSNQDPQIRQGSRRYGSSQHQHDPEWLNPDAQQQHGDSTLSIHQ</sequence>
<feature type="compositionally biased region" description="Polar residues" evidence="1">
    <location>
        <begin position="27"/>
        <end position="42"/>
    </location>
</feature>
<organism evidence="2 3">
    <name type="scientific">Nepenthes gracilis</name>
    <name type="common">Slender pitcher plant</name>
    <dbReference type="NCBI Taxonomy" id="150966"/>
    <lineage>
        <taxon>Eukaryota</taxon>
        <taxon>Viridiplantae</taxon>
        <taxon>Streptophyta</taxon>
        <taxon>Embryophyta</taxon>
        <taxon>Tracheophyta</taxon>
        <taxon>Spermatophyta</taxon>
        <taxon>Magnoliopsida</taxon>
        <taxon>eudicotyledons</taxon>
        <taxon>Gunneridae</taxon>
        <taxon>Pentapetalae</taxon>
        <taxon>Caryophyllales</taxon>
        <taxon>Nepenthaceae</taxon>
        <taxon>Nepenthes</taxon>
    </lineage>
</organism>
<proteinExistence type="predicted"/>